<dbReference type="PANTHER" id="PTHR43397:SF1">
    <property type="entry name" value="ERGOTHIONEINE BIOSYNTHESIS PROTEIN 1"/>
    <property type="match status" value="1"/>
</dbReference>
<organism evidence="4 5">
    <name type="scientific">Novosphingobium hassiacum</name>
    <dbReference type="NCBI Taxonomy" id="173676"/>
    <lineage>
        <taxon>Bacteria</taxon>
        <taxon>Pseudomonadati</taxon>
        <taxon>Pseudomonadota</taxon>
        <taxon>Alphaproteobacteria</taxon>
        <taxon>Sphingomonadales</taxon>
        <taxon>Sphingomonadaceae</taxon>
        <taxon>Novosphingobium</taxon>
    </lineage>
</organism>
<sequence length="326" mass="35678">MSETWHEAGMTASTVALESDFAKAVLAGLSQTRKVIPARYFYDMRGSELFEEITELPEYYPTRTEIGLLRAHADDLGRLAGHNRPVIEFGAGSATKTPLLLDALRTTTYVPIDISGDFLEEAMAGLAAERPALRIVPVAGDFTQALELPHLDGPLVGFFPGSTIGNFDHASAVDLLRSFGQTLGEGARLVIGIDRKKDARLLETAYDDAAGVTAEFNLNLLHRINRELDGTIPIDVFSHCAVWQDSIGRIEMHLVAGREVSFSVLGQRFTMNAGETIHTENSHKYSLEEARLLARASGWEPLAFWTDPDDLFGLHVWGAASGQDQP</sequence>
<reference evidence="4 5" key="1">
    <citation type="submission" date="2020-08" db="EMBL/GenBank/DDBJ databases">
        <title>Genomic Encyclopedia of Type Strains, Phase IV (KMG-IV): sequencing the most valuable type-strain genomes for metagenomic binning, comparative biology and taxonomic classification.</title>
        <authorList>
            <person name="Goeker M."/>
        </authorList>
    </citation>
    <scope>NUCLEOTIDE SEQUENCE [LARGE SCALE GENOMIC DNA]</scope>
    <source>
        <strain evidence="4 5">DSM 14552</strain>
    </source>
</reference>
<evidence type="ECO:0000313" key="4">
    <source>
        <dbReference type="EMBL" id="MBB3858775.1"/>
    </source>
</evidence>
<dbReference type="GO" id="GO:0008168">
    <property type="term" value="F:methyltransferase activity"/>
    <property type="evidence" value="ECO:0007669"/>
    <property type="project" value="UniProtKB-KW"/>
</dbReference>
<evidence type="ECO:0000259" key="3">
    <source>
        <dbReference type="Pfam" id="PF10017"/>
    </source>
</evidence>
<keyword evidence="1 4" id="KW-0489">Methyltransferase</keyword>
<feature type="domain" description="Histidine-specific methyltransferase SAM-dependent" evidence="3">
    <location>
        <begin position="21"/>
        <end position="317"/>
    </location>
</feature>
<dbReference type="NCBIfam" id="TIGR03438">
    <property type="entry name" value="egtD_ergothio"/>
    <property type="match status" value="1"/>
</dbReference>
<proteinExistence type="predicted"/>
<comment type="caution">
    <text evidence="4">The sequence shown here is derived from an EMBL/GenBank/DDBJ whole genome shotgun (WGS) entry which is preliminary data.</text>
</comment>
<dbReference type="InterPro" id="IPR035094">
    <property type="entry name" value="EgtD"/>
</dbReference>
<accession>A0A7W5ZRP2</accession>
<dbReference type="RefSeq" id="WP_246385369.1">
    <property type="nucleotide sequence ID" value="NZ_JACICY010000001.1"/>
</dbReference>
<dbReference type="Proteomes" id="UP000562395">
    <property type="component" value="Unassembled WGS sequence"/>
</dbReference>
<protein>
    <submittedName>
        <fullName evidence="4">Dimethylhistidine N-methyltransferase</fullName>
    </submittedName>
</protein>
<dbReference type="InterPro" id="IPR017804">
    <property type="entry name" value="MeTrfase_EgtD-like"/>
</dbReference>
<evidence type="ECO:0000256" key="2">
    <source>
        <dbReference type="ARBA" id="ARBA00022679"/>
    </source>
</evidence>
<name>A0A7W5ZRP2_9SPHN</name>
<evidence type="ECO:0000313" key="5">
    <source>
        <dbReference type="Proteomes" id="UP000562395"/>
    </source>
</evidence>
<dbReference type="EMBL" id="JACICY010000001">
    <property type="protein sequence ID" value="MBB3858775.1"/>
    <property type="molecule type" value="Genomic_DNA"/>
</dbReference>
<keyword evidence="5" id="KW-1185">Reference proteome</keyword>
<gene>
    <name evidence="4" type="ORF">GGQ88_000015</name>
</gene>
<dbReference type="SUPFAM" id="SSF53335">
    <property type="entry name" value="S-adenosyl-L-methionine-dependent methyltransferases"/>
    <property type="match status" value="1"/>
</dbReference>
<dbReference type="InterPro" id="IPR051128">
    <property type="entry name" value="EgtD_Methyltrsf_superfamily"/>
</dbReference>
<dbReference type="PANTHER" id="PTHR43397">
    <property type="entry name" value="ERGOTHIONEINE BIOSYNTHESIS PROTEIN 1"/>
    <property type="match status" value="1"/>
</dbReference>
<dbReference type="PIRSF" id="PIRSF018005">
    <property type="entry name" value="UCP018005"/>
    <property type="match status" value="1"/>
</dbReference>
<dbReference type="Pfam" id="PF10017">
    <property type="entry name" value="Methyltransf_33"/>
    <property type="match status" value="1"/>
</dbReference>
<dbReference type="InterPro" id="IPR029063">
    <property type="entry name" value="SAM-dependent_MTases_sf"/>
</dbReference>
<dbReference type="AlphaFoldDB" id="A0A7W5ZRP2"/>
<evidence type="ECO:0000256" key="1">
    <source>
        <dbReference type="ARBA" id="ARBA00022603"/>
    </source>
</evidence>
<keyword evidence="2 4" id="KW-0808">Transferase</keyword>
<dbReference type="GO" id="GO:0032259">
    <property type="term" value="P:methylation"/>
    <property type="evidence" value="ECO:0007669"/>
    <property type="project" value="UniProtKB-KW"/>
</dbReference>
<dbReference type="Gene3D" id="3.40.50.150">
    <property type="entry name" value="Vaccinia Virus protein VP39"/>
    <property type="match status" value="1"/>
</dbReference>
<dbReference type="InterPro" id="IPR019257">
    <property type="entry name" value="MeTrfase_dom"/>
</dbReference>